<proteinExistence type="predicted"/>
<sequence>MRISAISLVVCAFGAFGTAAAADDLTGLAARNDGEFPMLQVIHIVDGRTGLRAHGGPMPVFGALFDAEAEAGPYGGPLYTRGKILSLAYYLESIQQK</sequence>
<dbReference type="RefSeq" id="WP_136338655.1">
    <property type="nucleotide sequence ID" value="NZ_SSMD01000003.1"/>
</dbReference>
<evidence type="ECO:0000313" key="3">
    <source>
        <dbReference type="Proteomes" id="UP000306113"/>
    </source>
</evidence>
<evidence type="ECO:0000256" key="1">
    <source>
        <dbReference type="SAM" id="SignalP"/>
    </source>
</evidence>
<reference evidence="2 3" key="1">
    <citation type="submission" date="2019-04" db="EMBL/GenBank/DDBJ databases">
        <title>Draft genome sequence of Youngimonas vesicularis.</title>
        <authorList>
            <person name="Hameed A."/>
        </authorList>
    </citation>
    <scope>NUCLEOTIDE SEQUENCE [LARGE SCALE GENOMIC DNA]</scope>
    <source>
        <strain evidence="2 3">CC-AMW-E</strain>
    </source>
</reference>
<dbReference type="Proteomes" id="UP000306113">
    <property type="component" value="Unassembled WGS sequence"/>
</dbReference>
<name>A0A4S3M9Q5_9RHOB</name>
<dbReference type="OrthoDB" id="335174at2"/>
<feature type="signal peptide" evidence="1">
    <location>
        <begin position="1"/>
        <end position="21"/>
    </location>
</feature>
<dbReference type="AlphaFoldDB" id="A0A4S3M9Q5"/>
<keyword evidence="3" id="KW-1185">Reference proteome</keyword>
<feature type="chain" id="PRO_5020922691" evidence="1">
    <location>
        <begin position="22"/>
        <end position="97"/>
    </location>
</feature>
<evidence type="ECO:0000313" key="2">
    <source>
        <dbReference type="EMBL" id="THD74800.1"/>
    </source>
</evidence>
<comment type="caution">
    <text evidence="2">The sequence shown here is derived from an EMBL/GenBank/DDBJ whole genome shotgun (WGS) entry which is preliminary data.</text>
</comment>
<dbReference type="EMBL" id="SSMD01000003">
    <property type="protein sequence ID" value="THD74800.1"/>
    <property type="molecule type" value="Genomic_DNA"/>
</dbReference>
<keyword evidence="1" id="KW-0732">Signal</keyword>
<gene>
    <name evidence="2" type="ORF">E7681_07515</name>
</gene>
<protein>
    <submittedName>
        <fullName evidence="2">Uncharacterized protein</fullName>
    </submittedName>
</protein>
<organism evidence="2 3">
    <name type="scientific">Thalassobius vesicularis</name>
    <dbReference type="NCBI Taxonomy" id="1294297"/>
    <lineage>
        <taxon>Bacteria</taxon>
        <taxon>Pseudomonadati</taxon>
        <taxon>Pseudomonadota</taxon>
        <taxon>Alphaproteobacteria</taxon>
        <taxon>Rhodobacterales</taxon>
        <taxon>Roseobacteraceae</taxon>
        <taxon>Thalassovita</taxon>
    </lineage>
</organism>
<accession>A0A4S3M9Q5</accession>